<dbReference type="EMBL" id="FJUW01000011">
    <property type="protein sequence ID" value="CZS95902.1"/>
    <property type="molecule type" value="Genomic_DNA"/>
</dbReference>
<reference evidence="2" key="1">
    <citation type="submission" date="2016-03" db="EMBL/GenBank/DDBJ databases">
        <authorList>
            <person name="Ploux O."/>
        </authorList>
    </citation>
    <scope>NUCLEOTIDE SEQUENCE [LARGE SCALE GENOMIC DNA]</scope>
    <source>
        <strain evidence="2">UK7</strain>
    </source>
</reference>
<evidence type="ECO:0000313" key="2">
    <source>
        <dbReference type="Proteomes" id="UP000178129"/>
    </source>
</evidence>
<protein>
    <submittedName>
        <fullName evidence="1">Uncharacterized protein</fullName>
    </submittedName>
</protein>
<comment type="caution">
    <text evidence="1">The sequence shown here is derived from an EMBL/GenBank/DDBJ whole genome shotgun (WGS) entry which is preliminary data.</text>
</comment>
<name>A0A1E1KD00_9HELO</name>
<proteinExistence type="predicted"/>
<dbReference type="AlphaFoldDB" id="A0A1E1KD00"/>
<gene>
    <name evidence="1" type="ORF">RCO7_08827</name>
</gene>
<sequence>MHRLTRLEILIEAEPGSVLHNSAKVNGMEIGCPHRSPGAAMDEVASTILKTKEIQDVIKRDMGPHGVLGTVHMSIASGILPTFTNKFGETKVTPEMLRECSKHYLLACATVNKGETDEKDFDQMGSDSHDD</sequence>
<organism evidence="1 2">
    <name type="scientific">Rhynchosporium graminicola</name>
    <dbReference type="NCBI Taxonomy" id="2792576"/>
    <lineage>
        <taxon>Eukaryota</taxon>
        <taxon>Fungi</taxon>
        <taxon>Dikarya</taxon>
        <taxon>Ascomycota</taxon>
        <taxon>Pezizomycotina</taxon>
        <taxon>Leotiomycetes</taxon>
        <taxon>Helotiales</taxon>
        <taxon>Ploettnerulaceae</taxon>
        <taxon>Rhynchosporium</taxon>
    </lineage>
</organism>
<dbReference type="InParanoid" id="A0A1E1KD00"/>
<evidence type="ECO:0000313" key="1">
    <source>
        <dbReference type="EMBL" id="CZS95902.1"/>
    </source>
</evidence>
<dbReference type="Proteomes" id="UP000178129">
    <property type="component" value="Unassembled WGS sequence"/>
</dbReference>
<keyword evidence="2" id="KW-1185">Reference proteome</keyword>
<accession>A0A1E1KD00</accession>